<dbReference type="KEGG" id="snep:Enr13x_24050"/>
<dbReference type="AlphaFoldDB" id="A0A518HP55"/>
<reference evidence="1 2" key="1">
    <citation type="submission" date="2019-03" db="EMBL/GenBank/DDBJ databases">
        <title>Deep-cultivation of Planctomycetes and their phenomic and genomic characterization uncovers novel biology.</title>
        <authorList>
            <person name="Wiegand S."/>
            <person name="Jogler M."/>
            <person name="Boedeker C."/>
            <person name="Pinto D."/>
            <person name="Vollmers J."/>
            <person name="Rivas-Marin E."/>
            <person name="Kohn T."/>
            <person name="Peeters S.H."/>
            <person name="Heuer A."/>
            <person name="Rast P."/>
            <person name="Oberbeckmann S."/>
            <person name="Bunk B."/>
            <person name="Jeske O."/>
            <person name="Meyerdierks A."/>
            <person name="Storesund J.E."/>
            <person name="Kallscheuer N."/>
            <person name="Luecker S."/>
            <person name="Lage O.M."/>
            <person name="Pohl T."/>
            <person name="Merkel B.J."/>
            <person name="Hornburger P."/>
            <person name="Mueller R.-W."/>
            <person name="Bruemmer F."/>
            <person name="Labrenz M."/>
            <person name="Spormann A.M."/>
            <person name="Op den Camp H."/>
            <person name="Overmann J."/>
            <person name="Amann R."/>
            <person name="Jetten M.S.M."/>
            <person name="Mascher T."/>
            <person name="Medema M.H."/>
            <person name="Devos D.P."/>
            <person name="Kaster A.-K."/>
            <person name="Ovreas L."/>
            <person name="Rohde M."/>
            <person name="Galperin M.Y."/>
            <person name="Jogler C."/>
        </authorList>
    </citation>
    <scope>NUCLEOTIDE SEQUENCE [LARGE SCALE GENOMIC DNA]</scope>
    <source>
        <strain evidence="1 2">Enr13</strain>
    </source>
</reference>
<proteinExistence type="predicted"/>
<protein>
    <submittedName>
        <fullName evidence="1">Uncharacterized protein</fullName>
    </submittedName>
</protein>
<name>A0A518HP55_9BACT</name>
<sequence length="55" mass="6249">MPLPSSVDSLHLPRRRQDASLQSIDYLECSSNQYTQSLVKLLAAWIHTVIFPHQG</sequence>
<gene>
    <name evidence="1" type="ORF">Enr13x_24050</name>
</gene>
<evidence type="ECO:0000313" key="2">
    <source>
        <dbReference type="Proteomes" id="UP000319004"/>
    </source>
</evidence>
<organism evidence="1 2">
    <name type="scientific">Stieleria neptunia</name>
    <dbReference type="NCBI Taxonomy" id="2527979"/>
    <lineage>
        <taxon>Bacteria</taxon>
        <taxon>Pseudomonadati</taxon>
        <taxon>Planctomycetota</taxon>
        <taxon>Planctomycetia</taxon>
        <taxon>Pirellulales</taxon>
        <taxon>Pirellulaceae</taxon>
        <taxon>Stieleria</taxon>
    </lineage>
</organism>
<keyword evidence="2" id="KW-1185">Reference proteome</keyword>
<dbReference type="EMBL" id="CP037423">
    <property type="protein sequence ID" value="QDV42557.1"/>
    <property type="molecule type" value="Genomic_DNA"/>
</dbReference>
<dbReference type="Proteomes" id="UP000319004">
    <property type="component" value="Chromosome"/>
</dbReference>
<accession>A0A518HP55</accession>
<evidence type="ECO:0000313" key="1">
    <source>
        <dbReference type="EMBL" id="QDV42557.1"/>
    </source>
</evidence>